<dbReference type="AlphaFoldDB" id="A0AAV5HTY5"/>
<comment type="caution">
    <text evidence="1">The sequence shown here is derived from an EMBL/GenBank/DDBJ whole genome shotgun (WGS) entry which is preliminary data.</text>
</comment>
<keyword evidence="2" id="KW-1185">Reference proteome</keyword>
<dbReference type="EMBL" id="BPVZ01000003">
    <property type="protein sequence ID" value="GKU89207.1"/>
    <property type="molecule type" value="Genomic_DNA"/>
</dbReference>
<evidence type="ECO:0000313" key="2">
    <source>
        <dbReference type="Proteomes" id="UP001054252"/>
    </source>
</evidence>
<organism evidence="1 2">
    <name type="scientific">Rubroshorea leprosula</name>
    <dbReference type="NCBI Taxonomy" id="152421"/>
    <lineage>
        <taxon>Eukaryota</taxon>
        <taxon>Viridiplantae</taxon>
        <taxon>Streptophyta</taxon>
        <taxon>Embryophyta</taxon>
        <taxon>Tracheophyta</taxon>
        <taxon>Spermatophyta</taxon>
        <taxon>Magnoliopsida</taxon>
        <taxon>eudicotyledons</taxon>
        <taxon>Gunneridae</taxon>
        <taxon>Pentapetalae</taxon>
        <taxon>rosids</taxon>
        <taxon>malvids</taxon>
        <taxon>Malvales</taxon>
        <taxon>Dipterocarpaceae</taxon>
        <taxon>Rubroshorea</taxon>
    </lineage>
</organism>
<dbReference type="Proteomes" id="UP001054252">
    <property type="component" value="Unassembled WGS sequence"/>
</dbReference>
<proteinExistence type="predicted"/>
<reference evidence="1 2" key="1">
    <citation type="journal article" date="2021" name="Commun. Biol.">
        <title>The genome of Shorea leprosula (Dipterocarpaceae) highlights the ecological relevance of drought in aseasonal tropical rainforests.</title>
        <authorList>
            <person name="Ng K.K.S."/>
            <person name="Kobayashi M.J."/>
            <person name="Fawcett J.A."/>
            <person name="Hatakeyama M."/>
            <person name="Paape T."/>
            <person name="Ng C.H."/>
            <person name="Ang C.C."/>
            <person name="Tnah L.H."/>
            <person name="Lee C.T."/>
            <person name="Nishiyama T."/>
            <person name="Sese J."/>
            <person name="O'Brien M.J."/>
            <person name="Copetti D."/>
            <person name="Mohd Noor M.I."/>
            <person name="Ong R.C."/>
            <person name="Putra M."/>
            <person name="Sireger I.Z."/>
            <person name="Indrioko S."/>
            <person name="Kosugi Y."/>
            <person name="Izuno A."/>
            <person name="Isagi Y."/>
            <person name="Lee S.L."/>
            <person name="Shimizu K.K."/>
        </authorList>
    </citation>
    <scope>NUCLEOTIDE SEQUENCE [LARGE SCALE GENOMIC DNA]</scope>
    <source>
        <strain evidence="1">214</strain>
    </source>
</reference>
<name>A0AAV5HTY5_9ROSI</name>
<protein>
    <submittedName>
        <fullName evidence="1">Uncharacterized protein</fullName>
    </submittedName>
</protein>
<sequence>MLSSVVFFSCHRENTCLFGIQFGEVSTFSSANFNMWQMLPFVFLGW</sequence>
<evidence type="ECO:0000313" key="1">
    <source>
        <dbReference type="EMBL" id="GKU89207.1"/>
    </source>
</evidence>
<gene>
    <name evidence="1" type="ORF">SLEP1_g3373</name>
</gene>
<accession>A0AAV5HTY5</accession>